<name>A0A6L3T874_9HYPH</name>
<gene>
    <name evidence="2" type="ORF">F6X53_01405</name>
</gene>
<dbReference type="AlphaFoldDB" id="A0A6L3T874"/>
<reference evidence="2 3" key="1">
    <citation type="submission" date="2019-09" db="EMBL/GenBank/DDBJ databases">
        <title>YIM 48816 draft genome.</title>
        <authorList>
            <person name="Jiang L."/>
        </authorList>
    </citation>
    <scope>NUCLEOTIDE SEQUENCE [LARGE SCALE GENOMIC DNA]</scope>
    <source>
        <strain evidence="2 3">YIM 48816</strain>
    </source>
</reference>
<evidence type="ECO:0000313" key="2">
    <source>
        <dbReference type="EMBL" id="KAB1081781.1"/>
    </source>
</evidence>
<protein>
    <submittedName>
        <fullName evidence="2">Uncharacterized protein</fullName>
    </submittedName>
</protein>
<dbReference type="Proteomes" id="UP000474159">
    <property type="component" value="Unassembled WGS sequence"/>
</dbReference>
<accession>A0A6L3T874</accession>
<keyword evidence="1" id="KW-0732">Signal</keyword>
<proteinExistence type="predicted"/>
<comment type="caution">
    <text evidence="2">The sequence shown here is derived from an EMBL/GenBank/DDBJ whole genome shotgun (WGS) entry which is preliminary data.</text>
</comment>
<feature type="chain" id="PRO_5026692505" evidence="1">
    <location>
        <begin position="24"/>
        <end position="82"/>
    </location>
</feature>
<dbReference type="RefSeq" id="WP_150996429.1">
    <property type="nucleotide sequence ID" value="NZ_BPQY01000242.1"/>
</dbReference>
<dbReference type="EMBL" id="VZZK01000001">
    <property type="protein sequence ID" value="KAB1081781.1"/>
    <property type="molecule type" value="Genomic_DNA"/>
</dbReference>
<organism evidence="2 3">
    <name type="scientific">Methylobacterium soli</name>
    <dbReference type="NCBI Taxonomy" id="553447"/>
    <lineage>
        <taxon>Bacteria</taxon>
        <taxon>Pseudomonadati</taxon>
        <taxon>Pseudomonadota</taxon>
        <taxon>Alphaproteobacteria</taxon>
        <taxon>Hyphomicrobiales</taxon>
        <taxon>Methylobacteriaceae</taxon>
        <taxon>Methylobacterium</taxon>
    </lineage>
</organism>
<keyword evidence="3" id="KW-1185">Reference proteome</keyword>
<sequence>MMNFLLGMVAGGLIACVATIAAARHPEVQARLGLRPAPVPAVSMPAALPRPESCPPRAGDPPVVGNAEMLFSKRRFWSVTPR</sequence>
<evidence type="ECO:0000313" key="3">
    <source>
        <dbReference type="Proteomes" id="UP000474159"/>
    </source>
</evidence>
<evidence type="ECO:0000256" key="1">
    <source>
        <dbReference type="SAM" id="SignalP"/>
    </source>
</evidence>
<dbReference type="OrthoDB" id="7999447at2"/>
<feature type="signal peptide" evidence="1">
    <location>
        <begin position="1"/>
        <end position="23"/>
    </location>
</feature>